<reference evidence="2 3" key="1">
    <citation type="journal article" date="2015" name="Genome Biol.">
        <title>Comparative genomics of Steinernema reveals deeply conserved gene regulatory networks.</title>
        <authorList>
            <person name="Dillman A.R."/>
            <person name="Macchietto M."/>
            <person name="Porter C.F."/>
            <person name="Rogers A."/>
            <person name="Williams B."/>
            <person name="Antoshechkin I."/>
            <person name="Lee M.M."/>
            <person name="Goodwin Z."/>
            <person name="Lu X."/>
            <person name="Lewis E.E."/>
            <person name="Goodrich-Blair H."/>
            <person name="Stock S.P."/>
            <person name="Adams B.J."/>
            <person name="Sternberg P.W."/>
            <person name="Mortazavi A."/>
        </authorList>
    </citation>
    <scope>NUCLEOTIDE SEQUENCE [LARGE SCALE GENOMIC DNA]</scope>
    <source>
        <strain evidence="2 3">ALL</strain>
    </source>
</reference>
<sequence>MNLLALLLICLLCFHQLHAMTLRHTMDIHAFERRYGRAQRYATRALRPRFIHQSPRVAPEPLRVSHVTNDADVENGPVQFSSWWDIAAKNKMW</sequence>
<comment type="caution">
    <text evidence="2">The sequence shown here is derived from an EMBL/GenBank/DDBJ whole genome shotgun (WGS) entry which is preliminary data.</text>
</comment>
<organism evidence="2 3">
    <name type="scientific">Steinernema carpocapsae</name>
    <name type="common">Entomopathogenic nematode</name>
    <dbReference type="NCBI Taxonomy" id="34508"/>
    <lineage>
        <taxon>Eukaryota</taxon>
        <taxon>Metazoa</taxon>
        <taxon>Ecdysozoa</taxon>
        <taxon>Nematoda</taxon>
        <taxon>Chromadorea</taxon>
        <taxon>Rhabditida</taxon>
        <taxon>Tylenchina</taxon>
        <taxon>Panagrolaimomorpha</taxon>
        <taxon>Strongyloidoidea</taxon>
        <taxon>Steinernematidae</taxon>
        <taxon>Steinernema</taxon>
    </lineage>
</organism>
<keyword evidence="3" id="KW-1185">Reference proteome</keyword>
<gene>
    <name evidence="2" type="ORF">L596_026635</name>
</gene>
<proteinExistence type="predicted"/>
<dbReference type="AlphaFoldDB" id="A0A4U5M1Y1"/>
<dbReference type="Proteomes" id="UP000298663">
    <property type="component" value="Unassembled WGS sequence"/>
</dbReference>
<evidence type="ECO:0000313" key="3">
    <source>
        <dbReference type="Proteomes" id="UP000298663"/>
    </source>
</evidence>
<protein>
    <recommendedName>
        <fullName evidence="4">SCP domain-containing protein</fullName>
    </recommendedName>
</protein>
<evidence type="ECO:0000313" key="2">
    <source>
        <dbReference type="EMBL" id="TKR62714.1"/>
    </source>
</evidence>
<feature type="chain" id="PRO_5021033824" description="SCP domain-containing protein" evidence="1">
    <location>
        <begin position="20"/>
        <end position="93"/>
    </location>
</feature>
<feature type="signal peptide" evidence="1">
    <location>
        <begin position="1"/>
        <end position="19"/>
    </location>
</feature>
<name>A0A4U5M1Y1_STECR</name>
<keyword evidence="1" id="KW-0732">Signal</keyword>
<evidence type="ECO:0008006" key="4">
    <source>
        <dbReference type="Google" id="ProtNLM"/>
    </source>
</evidence>
<dbReference type="EMBL" id="AZBU02000010">
    <property type="protein sequence ID" value="TKR62714.1"/>
    <property type="molecule type" value="Genomic_DNA"/>
</dbReference>
<reference evidence="2 3" key="2">
    <citation type="journal article" date="2019" name="G3 (Bethesda)">
        <title>Hybrid Assembly of the Genome of the Entomopathogenic Nematode Steinernema carpocapsae Identifies the X-Chromosome.</title>
        <authorList>
            <person name="Serra L."/>
            <person name="Macchietto M."/>
            <person name="Macias-Munoz A."/>
            <person name="McGill C.J."/>
            <person name="Rodriguez I.M."/>
            <person name="Rodriguez B."/>
            <person name="Murad R."/>
            <person name="Mortazavi A."/>
        </authorList>
    </citation>
    <scope>NUCLEOTIDE SEQUENCE [LARGE SCALE GENOMIC DNA]</scope>
    <source>
        <strain evidence="2 3">ALL</strain>
    </source>
</reference>
<evidence type="ECO:0000256" key="1">
    <source>
        <dbReference type="SAM" id="SignalP"/>
    </source>
</evidence>
<accession>A0A4U5M1Y1</accession>